<reference evidence="3" key="1">
    <citation type="submission" date="2017-09" db="EMBL/GenBank/DDBJ databases">
        <title>Depth-based differentiation of microbial function through sediment-hosted aquifers and enrichment of novel symbionts in the deep terrestrial subsurface.</title>
        <authorList>
            <person name="Probst A.J."/>
            <person name="Ladd B."/>
            <person name="Jarett J.K."/>
            <person name="Geller-Mcgrath D.E."/>
            <person name="Sieber C.M.K."/>
            <person name="Emerson J.B."/>
            <person name="Anantharaman K."/>
            <person name="Thomas B.C."/>
            <person name="Malmstrom R."/>
            <person name="Stieglmeier M."/>
            <person name="Klingl A."/>
            <person name="Woyke T."/>
            <person name="Ryan C.M."/>
            <person name="Banfield J.F."/>
        </authorList>
    </citation>
    <scope>NUCLEOTIDE SEQUENCE [LARGE SCALE GENOMIC DNA]</scope>
</reference>
<organism evidence="2 3">
    <name type="scientific">Candidatus Niyogibacteria bacterium CG10_big_fil_rev_8_21_14_0_10_46_36</name>
    <dbReference type="NCBI Taxonomy" id="1974726"/>
    <lineage>
        <taxon>Bacteria</taxon>
        <taxon>Candidatus Niyogiibacteriota</taxon>
    </lineage>
</organism>
<gene>
    <name evidence="2" type="ORF">COU47_03595</name>
</gene>
<proteinExistence type="predicted"/>
<dbReference type="Proteomes" id="UP000231503">
    <property type="component" value="Unassembled WGS sequence"/>
</dbReference>
<evidence type="ECO:0000313" key="2">
    <source>
        <dbReference type="EMBL" id="PIR69426.1"/>
    </source>
</evidence>
<protein>
    <submittedName>
        <fullName evidence="2">Uncharacterized protein</fullName>
    </submittedName>
</protein>
<dbReference type="AlphaFoldDB" id="A0A2H0TCZ1"/>
<name>A0A2H0TCZ1_9BACT</name>
<evidence type="ECO:0000313" key="3">
    <source>
        <dbReference type="Proteomes" id="UP000231503"/>
    </source>
</evidence>
<keyword evidence="1" id="KW-0472">Membrane</keyword>
<keyword evidence="1" id="KW-1133">Transmembrane helix</keyword>
<sequence>MQTVPKIIIDLLPATLDVIGKVMVAYTAIRVHFRFWQEHKVDEVVFRAMRKERKIGIIGISFIVLGYMVHVIARFI</sequence>
<feature type="transmembrane region" description="Helical" evidence="1">
    <location>
        <begin position="55"/>
        <end position="73"/>
    </location>
</feature>
<dbReference type="EMBL" id="PFCO01000008">
    <property type="protein sequence ID" value="PIR69426.1"/>
    <property type="molecule type" value="Genomic_DNA"/>
</dbReference>
<accession>A0A2H0TCZ1</accession>
<evidence type="ECO:0000256" key="1">
    <source>
        <dbReference type="SAM" id="Phobius"/>
    </source>
</evidence>
<keyword evidence="1" id="KW-0812">Transmembrane</keyword>
<comment type="caution">
    <text evidence="2">The sequence shown here is derived from an EMBL/GenBank/DDBJ whole genome shotgun (WGS) entry which is preliminary data.</text>
</comment>